<keyword evidence="7" id="KW-0812">Transmembrane</keyword>
<evidence type="ECO:0000313" key="9">
    <source>
        <dbReference type="EMBL" id="KAH6825075.1"/>
    </source>
</evidence>
<protein>
    <recommendedName>
        <fullName evidence="8">GRF-type domain-containing protein</fullName>
    </recommendedName>
</protein>
<keyword evidence="3" id="KW-0862">Zinc</keyword>
<keyword evidence="2 4" id="KW-0863">Zinc-finger</keyword>
<evidence type="ECO:0000256" key="6">
    <source>
        <dbReference type="SAM" id="MobiDB-lite"/>
    </source>
</evidence>
<name>A0AAD4J1L3_PERFH</name>
<keyword evidence="5" id="KW-0175">Coiled coil</keyword>
<gene>
    <name evidence="9" type="ORF">C2S53_018454</name>
</gene>
<dbReference type="PANTHER" id="PTHR33248">
    <property type="entry name" value="ZINC ION-BINDING PROTEIN"/>
    <property type="match status" value="1"/>
</dbReference>
<keyword evidence="7" id="KW-1133">Transmembrane helix</keyword>
<keyword evidence="7" id="KW-0472">Membrane</keyword>
<feature type="coiled-coil region" evidence="5">
    <location>
        <begin position="75"/>
        <end position="102"/>
    </location>
</feature>
<keyword evidence="10" id="KW-1185">Reference proteome</keyword>
<evidence type="ECO:0000256" key="2">
    <source>
        <dbReference type="ARBA" id="ARBA00022771"/>
    </source>
</evidence>
<dbReference type="GO" id="GO:0008270">
    <property type="term" value="F:zinc ion binding"/>
    <property type="evidence" value="ECO:0007669"/>
    <property type="project" value="UniProtKB-KW"/>
</dbReference>
<dbReference type="Proteomes" id="UP001190926">
    <property type="component" value="Unassembled WGS sequence"/>
</dbReference>
<dbReference type="EMBL" id="SDAM02000267">
    <property type="protein sequence ID" value="KAH6825075.1"/>
    <property type="molecule type" value="Genomic_DNA"/>
</dbReference>
<comment type="caution">
    <text evidence="9">The sequence shown here is derived from an EMBL/GenBank/DDBJ whole genome shotgun (WGS) entry which is preliminary data.</text>
</comment>
<dbReference type="PROSITE" id="PS51999">
    <property type="entry name" value="ZF_GRF"/>
    <property type="match status" value="1"/>
</dbReference>
<feature type="domain" description="GRF-type" evidence="8">
    <location>
        <begin position="26"/>
        <end position="66"/>
    </location>
</feature>
<evidence type="ECO:0000256" key="1">
    <source>
        <dbReference type="ARBA" id="ARBA00022723"/>
    </source>
</evidence>
<keyword evidence="1" id="KW-0479">Metal-binding</keyword>
<feature type="region of interest" description="Disordered" evidence="6">
    <location>
        <begin position="1"/>
        <end position="23"/>
    </location>
</feature>
<evidence type="ECO:0000313" key="10">
    <source>
        <dbReference type="Proteomes" id="UP001190926"/>
    </source>
</evidence>
<reference evidence="9 10" key="1">
    <citation type="journal article" date="2021" name="Nat. Commun.">
        <title>Incipient diploidization of the medicinal plant Perilla within 10,000 years.</title>
        <authorList>
            <person name="Zhang Y."/>
            <person name="Shen Q."/>
            <person name="Leng L."/>
            <person name="Zhang D."/>
            <person name="Chen S."/>
            <person name="Shi Y."/>
            <person name="Ning Z."/>
            <person name="Chen S."/>
        </authorList>
    </citation>
    <scope>NUCLEOTIDE SEQUENCE [LARGE SCALE GENOMIC DNA]</scope>
    <source>
        <strain evidence="10">cv. PC099</strain>
    </source>
</reference>
<proteinExistence type="predicted"/>
<evidence type="ECO:0000256" key="3">
    <source>
        <dbReference type="ARBA" id="ARBA00022833"/>
    </source>
</evidence>
<dbReference type="InterPro" id="IPR010666">
    <property type="entry name" value="Znf_GRF"/>
</dbReference>
<organism evidence="9 10">
    <name type="scientific">Perilla frutescens var. hirtella</name>
    <name type="common">Perilla citriodora</name>
    <name type="synonym">Perilla setoyensis</name>
    <dbReference type="NCBI Taxonomy" id="608512"/>
    <lineage>
        <taxon>Eukaryota</taxon>
        <taxon>Viridiplantae</taxon>
        <taxon>Streptophyta</taxon>
        <taxon>Embryophyta</taxon>
        <taxon>Tracheophyta</taxon>
        <taxon>Spermatophyta</taxon>
        <taxon>Magnoliopsida</taxon>
        <taxon>eudicotyledons</taxon>
        <taxon>Gunneridae</taxon>
        <taxon>Pentapetalae</taxon>
        <taxon>asterids</taxon>
        <taxon>lamiids</taxon>
        <taxon>Lamiales</taxon>
        <taxon>Lamiaceae</taxon>
        <taxon>Nepetoideae</taxon>
        <taxon>Elsholtzieae</taxon>
        <taxon>Perilla</taxon>
    </lineage>
</organism>
<evidence type="ECO:0000256" key="4">
    <source>
        <dbReference type="PROSITE-ProRule" id="PRU01343"/>
    </source>
</evidence>
<feature type="compositionally biased region" description="Polar residues" evidence="6">
    <location>
        <begin position="1"/>
        <end position="18"/>
    </location>
</feature>
<accession>A0AAD4J1L3</accession>
<feature type="transmembrane region" description="Helical" evidence="7">
    <location>
        <begin position="132"/>
        <end position="155"/>
    </location>
</feature>
<evidence type="ECO:0000256" key="5">
    <source>
        <dbReference type="SAM" id="Coils"/>
    </source>
</evidence>
<sequence>MAACSGDTTGSQVSGHSTSKSRRKICDKHNRAELFMSRTDANPFRRFVKCPERVRGCTFFDWVDDPMPDYQTMWVERLKMQKESLEDQVEGKMAMVNNLSERIELKEHEILLLRGKCAELEAMVKQCRRNSCLMKGVVALGVFGLLFVIVLVVVLKY</sequence>
<dbReference type="AlphaFoldDB" id="A0AAD4J1L3"/>
<evidence type="ECO:0000259" key="8">
    <source>
        <dbReference type="PROSITE" id="PS51999"/>
    </source>
</evidence>
<evidence type="ECO:0000256" key="7">
    <source>
        <dbReference type="SAM" id="Phobius"/>
    </source>
</evidence>